<dbReference type="InterPro" id="IPR014001">
    <property type="entry name" value="Helicase_ATP-bd"/>
</dbReference>
<dbReference type="SUPFAM" id="SSF52540">
    <property type="entry name" value="P-loop containing nucleoside triphosphate hydrolases"/>
    <property type="match status" value="1"/>
</dbReference>
<evidence type="ECO:0000256" key="4">
    <source>
        <dbReference type="ARBA" id="ARBA00034617"/>
    </source>
</evidence>
<dbReference type="EC" id="5.6.2.4" evidence="5"/>
<evidence type="ECO:0000256" key="3">
    <source>
        <dbReference type="ARBA" id="ARBA00023235"/>
    </source>
</evidence>
<name>U4L084_PYROM</name>
<proteinExistence type="inferred from homology"/>
<dbReference type="InterPro" id="IPR011545">
    <property type="entry name" value="DEAD/DEAH_box_helicase_dom"/>
</dbReference>
<feature type="domain" description="Helicase ATP-binding" evidence="6">
    <location>
        <begin position="135"/>
        <end position="244"/>
    </location>
</feature>
<keyword evidence="7" id="KW-0547">Nucleotide-binding</keyword>
<dbReference type="GO" id="GO:0005524">
    <property type="term" value="F:ATP binding"/>
    <property type="evidence" value="ECO:0007669"/>
    <property type="project" value="InterPro"/>
</dbReference>
<keyword evidence="7" id="KW-0067">ATP-binding</keyword>
<dbReference type="STRING" id="1076935.U4L084"/>
<dbReference type="GO" id="GO:0043138">
    <property type="term" value="F:3'-5' DNA helicase activity"/>
    <property type="evidence" value="ECO:0007669"/>
    <property type="project" value="UniProtKB-EC"/>
</dbReference>
<dbReference type="OrthoDB" id="4507197at2759"/>
<dbReference type="InterPro" id="IPR027417">
    <property type="entry name" value="P-loop_NTPase"/>
</dbReference>
<comment type="catalytic activity">
    <reaction evidence="4">
        <text>Couples ATP hydrolysis with the unwinding of duplex DNA by translocating in the 3'-5' direction.</text>
        <dbReference type="EC" id="5.6.2.4"/>
    </reaction>
</comment>
<dbReference type="GO" id="GO:0003677">
    <property type="term" value="F:DNA binding"/>
    <property type="evidence" value="ECO:0007669"/>
    <property type="project" value="UniProtKB-KW"/>
</dbReference>
<organism evidence="7 8">
    <name type="scientific">Pyronema omphalodes (strain CBS 100304)</name>
    <name type="common">Pyronema confluens</name>
    <dbReference type="NCBI Taxonomy" id="1076935"/>
    <lineage>
        <taxon>Eukaryota</taxon>
        <taxon>Fungi</taxon>
        <taxon>Dikarya</taxon>
        <taxon>Ascomycota</taxon>
        <taxon>Pezizomycotina</taxon>
        <taxon>Pezizomycetes</taxon>
        <taxon>Pezizales</taxon>
        <taxon>Pyronemataceae</taxon>
        <taxon>Pyronema</taxon>
    </lineage>
</organism>
<keyword evidence="8" id="KW-1185">Reference proteome</keyword>
<dbReference type="Proteomes" id="UP000018144">
    <property type="component" value="Unassembled WGS sequence"/>
</dbReference>
<evidence type="ECO:0000256" key="1">
    <source>
        <dbReference type="ARBA" id="ARBA00005446"/>
    </source>
</evidence>
<keyword evidence="7" id="KW-0378">Hydrolase</keyword>
<dbReference type="Pfam" id="PF00270">
    <property type="entry name" value="DEAD"/>
    <property type="match status" value="1"/>
</dbReference>
<protein>
    <recommendedName>
        <fullName evidence="5">DNA 3'-5' helicase</fullName>
        <ecNumber evidence="5">5.6.2.4</ecNumber>
    </recommendedName>
</protein>
<dbReference type="GO" id="GO:0006281">
    <property type="term" value="P:DNA repair"/>
    <property type="evidence" value="ECO:0007669"/>
    <property type="project" value="TreeGrafter"/>
</dbReference>
<accession>U4L084</accession>
<reference evidence="7 8" key="1">
    <citation type="journal article" date="2013" name="PLoS Genet.">
        <title>The genome and development-dependent transcriptomes of Pyronema confluens: a window into fungal evolution.</title>
        <authorList>
            <person name="Traeger S."/>
            <person name="Altegoer F."/>
            <person name="Freitag M."/>
            <person name="Gabaldon T."/>
            <person name="Kempken F."/>
            <person name="Kumar A."/>
            <person name="Marcet-Houben M."/>
            <person name="Poggeler S."/>
            <person name="Stajich J.E."/>
            <person name="Nowrousian M."/>
        </authorList>
    </citation>
    <scope>NUCLEOTIDE SEQUENCE [LARGE SCALE GENOMIC DNA]</scope>
    <source>
        <strain evidence="8">CBS 100304</strain>
        <tissue evidence="7">Vegetative mycelium</tissue>
    </source>
</reference>
<evidence type="ECO:0000256" key="2">
    <source>
        <dbReference type="ARBA" id="ARBA00023125"/>
    </source>
</evidence>
<comment type="similarity">
    <text evidence="1">Belongs to the helicase family. RecQ subfamily.</text>
</comment>
<keyword evidence="2" id="KW-0238">DNA-binding</keyword>
<dbReference type="PROSITE" id="PS51192">
    <property type="entry name" value="HELICASE_ATP_BIND_1"/>
    <property type="match status" value="1"/>
</dbReference>
<dbReference type="GO" id="GO:0005737">
    <property type="term" value="C:cytoplasm"/>
    <property type="evidence" value="ECO:0007669"/>
    <property type="project" value="TreeGrafter"/>
</dbReference>
<gene>
    <name evidence="7" type="ORF">PCON_07538</name>
</gene>
<sequence>MPNEQLLVIEQIIVPESEVRRRIENILIDRGYRTPEEIQQELHKANEAYQQNLRTWEAQQHSRAPGARTIRQPALLNIPVYSNLRDYSQFEVVVLRIMEGESIRTCDTAATNQYGNGQALNVTDDPLHLDNSVIRKIKQGKYKWVLMLPERLIEEDGPMKRMLRVPDIRRRLKYLIVDECHYMITWVNSFRTDYANIGDIRAFLDNFENAPEDIKRIPIGLFTATAMPERLDAIKKMKVKDRKHLRIKHSCNRENLFYSAVKFSNGRKTYVSMKG</sequence>
<dbReference type="AlphaFoldDB" id="U4L084"/>
<dbReference type="EMBL" id="HF935383">
    <property type="protein sequence ID" value="CCX07949.1"/>
    <property type="molecule type" value="Genomic_DNA"/>
</dbReference>
<evidence type="ECO:0000313" key="8">
    <source>
        <dbReference type="Proteomes" id="UP000018144"/>
    </source>
</evidence>
<dbReference type="GO" id="GO:0006310">
    <property type="term" value="P:DNA recombination"/>
    <property type="evidence" value="ECO:0007669"/>
    <property type="project" value="TreeGrafter"/>
</dbReference>
<evidence type="ECO:0000256" key="5">
    <source>
        <dbReference type="ARBA" id="ARBA00034808"/>
    </source>
</evidence>
<dbReference type="Gene3D" id="3.40.50.300">
    <property type="entry name" value="P-loop containing nucleotide triphosphate hydrolases"/>
    <property type="match status" value="1"/>
</dbReference>
<dbReference type="GO" id="GO:0009378">
    <property type="term" value="F:four-way junction helicase activity"/>
    <property type="evidence" value="ECO:0007669"/>
    <property type="project" value="TreeGrafter"/>
</dbReference>
<dbReference type="GO" id="GO:0005694">
    <property type="term" value="C:chromosome"/>
    <property type="evidence" value="ECO:0007669"/>
    <property type="project" value="TreeGrafter"/>
</dbReference>
<keyword evidence="7" id="KW-0347">Helicase</keyword>
<evidence type="ECO:0000313" key="7">
    <source>
        <dbReference type="EMBL" id="CCX07949.1"/>
    </source>
</evidence>
<evidence type="ECO:0000259" key="6">
    <source>
        <dbReference type="PROSITE" id="PS51192"/>
    </source>
</evidence>
<keyword evidence="3" id="KW-0413">Isomerase</keyword>
<dbReference type="PANTHER" id="PTHR13710">
    <property type="entry name" value="DNA HELICASE RECQ FAMILY MEMBER"/>
    <property type="match status" value="1"/>
</dbReference>
<dbReference type="PANTHER" id="PTHR13710:SF105">
    <property type="entry name" value="ATP-DEPENDENT DNA HELICASE Q1"/>
    <property type="match status" value="1"/>
</dbReference>